<dbReference type="WBParaSite" id="EN70_10777">
    <property type="protein sequence ID" value="EN70_10777"/>
    <property type="gene ID" value="EN70_10777"/>
</dbReference>
<dbReference type="Proteomes" id="UP000095285">
    <property type="component" value="Unassembled WGS sequence"/>
</dbReference>
<accession>A0A1I7V7N2</accession>
<name>A0A1I7V7N2_LOALO</name>
<reference evidence="3" key="1">
    <citation type="submission" date="2012-04" db="EMBL/GenBank/DDBJ databases">
        <title>The Genome Sequence of Loa loa.</title>
        <authorList>
            <consortium name="The Broad Institute Genome Sequencing Platform"/>
            <consortium name="Broad Institute Genome Sequencing Center for Infectious Disease"/>
            <person name="Nutman T.B."/>
            <person name="Fink D.L."/>
            <person name="Russ C."/>
            <person name="Young S."/>
            <person name="Zeng Q."/>
            <person name="Gargeya S."/>
            <person name="Alvarado L."/>
            <person name="Berlin A."/>
            <person name="Chapman S.B."/>
            <person name="Chen Z."/>
            <person name="Freedman E."/>
            <person name="Gellesch M."/>
            <person name="Goldberg J."/>
            <person name="Griggs A."/>
            <person name="Gujja S."/>
            <person name="Heilman E.R."/>
            <person name="Heiman D."/>
            <person name="Howarth C."/>
            <person name="Mehta T."/>
            <person name="Neiman D."/>
            <person name="Pearson M."/>
            <person name="Roberts A."/>
            <person name="Saif S."/>
            <person name="Shea T."/>
            <person name="Shenoy N."/>
            <person name="Sisk P."/>
            <person name="Stolte C."/>
            <person name="Sykes S."/>
            <person name="White J."/>
            <person name="Yandava C."/>
            <person name="Haas B."/>
            <person name="Henn M.R."/>
            <person name="Nusbaum C."/>
            <person name="Birren B."/>
        </authorList>
    </citation>
    <scope>NUCLEOTIDE SEQUENCE [LARGE SCALE GENOMIC DNA]</scope>
</reference>
<gene>
    <name evidence="4" type="primary">LOAG_15800</name>
</gene>
<evidence type="ECO:0000313" key="4">
    <source>
        <dbReference type="WBParaSite" id="EN70_10777"/>
    </source>
</evidence>
<evidence type="ECO:0000313" key="3">
    <source>
        <dbReference type="Proteomes" id="UP000095285"/>
    </source>
</evidence>
<feature type="region of interest" description="Disordered" evidence="1">
    <location>
        <begin position="95"/>
        <end position="115"/>
    </location>
</feature>
<dbReference type="OrthoDB" id="10591574at2759"/>
<keyword evidence="3" id="KW-1185">Reference proteome</keyword>
<evidence type="ECO:0000256" key="1">
    <source>
        <dbReference type="SAM" id="MobiDB-lite"/>
    </source>
</evidence>
<keyword evidence="2" id="KW-0732">Signal</keyword>
<dbReference type="InParanoid" id="A0A1I7V7N2"/>
<proteinExistence type="predicted"/>
<feature type="chain" id="PRO_5009309977" evidence="2">
    <location>
        <begin position="19"/>
        <end position="115"/>
    </location>
</feature>
<dbReference type="AlphaFoldDB" id="A0A1I7V7N2"/>
<protein>
    <submittedName>
        <fullName evidence="4">Uncharacterized protein</fullName>
    </submittedName>
</protein>
<feature type="signal peptide" evidence="2">
    <location>
        <begin position="1"/>
        <end position="18"/>
    </location>
</feature>
<evidence type="ECO:0000256" key="2">
    <source>
        <dbReference type="SAM" id="SignalP"/>
    </source>
</evidence>
<sequence length="115" mass="12933">MSMVHIIWFNLLLCIASAQNGTLSSLDLTTDNSVVHYPIIPIRFQPFTVPSDGFSGLRGTVKVVQPSQQNNEDVIEDDDIPDDFHWVLFGNKNKKSKIQPSQSSNEDVIEYDDIP</sequence>
<organism evidence="3 4">
    <name type="scientific">Loa loa</name>
    <name type="common">Eye worm</name>
    <name type="synonym">Filaria loa</name>
    <dbReference type="NCBI Taxonomy" id="7209"/>
    <lineage>
        <taxon>Eukaryota</taxon>
        <taxon>Metazoa</taxon>
        <taxon>Ecdysozoa</taxon>
        <taxon>Nematoda</taxon>
        <taxon>Chromadorea</taxon>
        <taxon>Rhabditida</taxon>
        <taxon>Spirurina</taxon>
        <taxon>Spiruromorpha</taxon>
        <taxon>Filarioidea</taxon>
        <taxon>Onchocercidae</taxon>
        <taxon>Loa</taxon>
    </lineage>
</organism>
<reference evidence="4" key="2">
    <citation type="submission" date="2016-11" db="UniProtKB">
        <authorList>
            <consortium name="WormBaseParasite"/>
        </authorList>
    </citation>
    <scope>IDENTIFICATION</scope>
</reference>